<dbReference type="Pfam" id="PF03279">
    <property type="entry name" value="Lip_A_acyltrans"/>
    <property type="match status" value="1"/>
</dbReference>
<proteinExistence type="predicted"/>
<dbReference type="EMBL" id="CP073587">
    <property type="protein sequence ID" value="QUN05714.1"/>
    <property type="molecule type" value="Genomic_DNA"/>
</dbReference>
<dbReference type="RefSeq" id="WP_212594741.1">
    <property type="nucleotide sequence ID" value="NZ_CP073587.1"/>
</dbReference>
<dbReference type="PANTHER" id="PTHR10859">
    <property type="entry name" value="GLYCOSYL TRANSFERASE"/>
    <property type="match status" value="1"/>
</dbReference>
<keyword evidence="9" id="KW-1185">Reference proteome</keyword>
<comment type="subcellular location">
    <subcellularLocation>
        <location evidence="1">Cell inner membrane</location>
    </subcellularLocation>
</comment>
<evidence type="ECO:0000256" key="6">
    <source>
        <dbReference type="ARBA" id="ARBA00023315"/>
    </source>
</evidence>
<dbReference type="PANTHER" id="PTHR10859:SF91">
    <property type="entry name" value="DOLICHYL-PHOSPHATE BETA-GLUCOSYLTRANSFERASE"/>
    <property type="match status" value="1"/>
</dbReference>
<keyword evidence="6" id="KW-0012">Acyltransferase</keyword>
<name>A0ABX7YST7_9GAMM</name>
<dbReference type="InterPro" id="IPR001173">
    <property type="entry name" value="Glyco_trans_2-like"/>
</dbReference>
<dbReference type="Gene3D" id="3.90.550.10">
    <property type="entry name" value="Spore Coat Polysaccharide Biosynthesis Protein SpsA, Chain A"/>
    <property type="match status" value="1"/>
</dbReference>
<evidence type="ECO:0000256" key="2">
    <source>
        <dbReference type="ARBA" id="ARBA00022475"/>
    </source>
</evidence>
<dbReference type="Pfam" id="PF00535">
    <property type="entry name" value="Glycos_transf_2"/>
    <property type="match status" value="1"/>
</dbReference>
<evidence type="ECO:0000313" key="8">
    <source>
        <dbReference type="EMBL" id="QUN05714.1"/>
    </source>
</evidence>
<reference evidence="8 9" key="1">
    <citation type="submission" date="2021-04" db="EMBL/GenBank/DDBJ databases">
        <title>Novel species identification of genus Shewanella.</title>
        <authorList>
            <person name="Liu G."/>
        </authorList>
    </citation>
    <scope>NUCLEOTIDE SEQUENCE [LARGE SCALE GENOMIC DNA]</scope>
    <source>
        <strain evidence="8 9">FJAT-54481</strain>
    </source>
</reference>
<organism evidence="8 9">
    <name type="scientific">Shewanella yunxiaonensis</name>
    <dbReference type="NCBI Taxonomy" id="2829809"/>
    <lineage>
        <taxon>Bacteria</taxon>
        <taxon>Pseudomonadati</taxon>
        <taxon>Pseudomonadota</taxon>
        <taxon>Gammaproteobacteria</taxon>
        <taxon>Alteromonadales</taxon>
        <taxon>Shewanellaceae</taxon>
        <taxon>Shewanella</taxon>
    </lineage>
</organism>
<dbReference type="CDD" id="cd04179">
    <property type="entry name" value="DPM_DPG-synthase_like"/>
    <property type="match status" value="1"/>
</dbReference>
<protein>
    <submittedName>
        <fullName evidence="8">Glycosyltransferase family 2 protein</fullName>
    </submittedName>
</protein>
<keyword evidence="2" id="KW-1003">Cell membrane</keyword>
<evidence type="ECO:0000256" key="3">
    <source>
        <dbReference type="ARBA" id="ARBA00022519"/>
    </source>
</evidence>
<evidence type="ECO:0000313" key="9">
    <source>
        <dbReference type="Proteomes" id="UP000679575"/>
    </source>
</evidence>
<evidence type="ECO:0000256" key="1">
    <source>
        <dbReference type="ARBA" id="ARBA00004533"/>
    </source>
</evidence>
<evidence type="ECO:0000256" key="4">
    <source>
        <dbReference type="ARBA" id="ARBA00022679"/>
    </source>
</evidence>
<keyword evidence="5" id="KW-0472">Membrane</keyword>
<keyword evidence="4" id="KW-0808">Transferase</keyword>
<gene>
    <name evidence="8" type="ORF">KDN34_16285</name>
</gene>
<evidence type="ECO:0000256" key="5">
    <source>
        <dbReference type="ARBA" id="ARBA00023136"/>
    </source>
</evidence>
<dbReference type="InterPro" id="IPR029044">
    <property type="entry name" value="Nucleotide-diphossugar_trans"/>
</dbReference>
<dbReference type="Proteomes" id="UP000679575">
    <property type="component" value="Chromosome"/>
</dbReference>
<dbReference type="InterPro" id="IPR004960">
    <property type="entry name" value="LipA_acyltrans"/>
</dbReference>
<keyword evidence="3" id="KW-0997">Cell inner membrane</keyword>
<accession>A0ABX7YST7</accession>
<dbReference type="CDD" id="cd07984">
    <property type="entry name" value="LPLAT_LABLAT-like"/>
    <property type="match status" value="1"/>
</dbReference>
<feature type="domain" description="Glycosyltransferase 2-like" evidence="7">
    <location>
        <begin position="5"/>
        <end position="172"/>
    </location>
</feature>
<sequence>MKPALVIPNYNHSNYIAQTLQKLKPLGIHCFLVDDGSNDTTRYLLQQLAAQHHDWVTLLTHPYNRGKGAAVVSGLRTAWEQGYSHALQVDADGQHDLDDIPQMLALAQQNPQALISGLPQYDDSVPKARLYGRYITHFWVWLETLSLSIRDSMCGYRVYPLAACEALLRCEPVGERMDFDTEIMVRLYWRGTPTLHLPTKVIYPPDGVSHFQGWADNWRISKMHSRLFFGMLRRKITAQAFGPKKKQDTRHWSSIRERGSLLGLKILVACYRLGGHWLARLVMYPVITYFFATGRSARAASQQFLRRVQQLEPRHPDLHQPTDWRDSLRHFFSFGNAALDRIDAWCDRITLDQVDFPDKQALATQLASGRGAVLLVSHIGNIELCRAISIHQRQIKVNVMVMTNHAENFNEVIKQLNPDSQLHLLQVAELSPATAMLLQDKIDAGELVVIAADRTSRHSMGRVCYVPFLGAEAALPQGPFILAGMLDCPVYTMFCVRQQRRYHVSLQPFSAPLNGPRAQRQQRLQQAAQLFAQRLEVMARQVPLQWFNFYDFWRRDDSATRKEQP</sequence>
<evidence type="ECO:0000259" key="7">
    <source>
        <dbReference type="Pfam" id="PF00535"/>
    </source>
</evidence>
<dbReference type="SUPFAM" id="SSF53448">
    <property type="entry name" value="Nucleotide-diphospho-sugar transferases"/>
    <property type="match status" value="1"/>
</dbReference>